<dbReference type="EMBL" id="QKYT01001903">
    <property type="protein sequence ID" value="RIA78877.1"/>
    <property type="molecule type" value="Genomic_DNA"/>
</dbReference>
<protein>
    <recommendedName>
        <fullName evidence="3">BAH domain-containing protein</fullName>
    </recommendedName>
</protein>
<organism evidence="1 2">
    <name type="scientific">Glomus cerebriforme</name>
    <dbReference type="NCBI Taxonomy" id="658196"/>
    <lineage>
        <taxon>Eukaryota</taxon>
        <taxon>Fungi</taxon>
        <taxon>Fungi incertae sedis</taxon>
        <taxon>Mucoromycota</taxon>
        <taxon>Glomeromycotina</taxon>
        <taxon>Glomeromycetes</taxon>
        <taxon>Glomerales</taxon>
        <taxon>Glomeraceae</taxon>
        <taxon>Glomus</taxon>
    </lineage>
</organism>
<dbReference type="Proteomes" id="UP000265703">
    <property type="component" value="Unassembled WGS sequence"/>
</dbReference>
<comment type="caution">
    <text evidence="1">The sequence shown here is derived from an EMBL/GenBank/DDBJ whole genome shotgun (WGS) entry which is preliminary data.</text>
</comment>
<evidence type="ECO:0000313" key="1">
    <source>
        <dbReference type="EMBL" id="RIA78877.1"/>
    </source>
</evidence>
<name>A0A397S4H2_9GLOM</name>
<reference evidence="1 2" key="1">
    <citation type="submission" date="2018-06" db="EMBL/GenBank/DDBJ databases">
        <title>Comparative genomics reveals the genomic features of Rhizophagus irregularis, R. cerebriforme, R. diaphanum and Gigaspora rosea, and their symbiotic lifestyle signature.</title>
        <authorList>
            <person name="Morin E."/>
            <person name="San Clemente H."/>
            <person name="Chen E.C.H."/>
            <person name="De La Providencia I."/>
            <person name="Hainaut M."/>
            <person name="Kuo A."/>
            <person name="Kohler A."/>
            <person name="Murat C."/>
            <person name="Tang N."/>
            <person name="Roy S."/>
            <person name="Loubradou J."/>
            <person name="Henrissat B."/>
            <person name="Grigoriev I.V."/>
            <person name="Corradi N."/>
            <person name="Roux C."/>
            <person name="Martin F.M."/>
        </authorList>
    </citation>
    <scope>NUCLEOTIDE SEQUENCE [LARGE SCALE GENOMIC DNA]</scope>
    <source>
        <strain evidence="1 2">DAOM 227022</strain>
    </source>
</reference>
<keyword evidence="2" id="KW-1185">Reference proteome</keyword>
<proteinExistence type="predicted"/>
<evidence type="ECO:0000313" key="2">
    <source>
        <dbReference type="Proteomes" id="UP000265703"/>
    </source>
</evidence>
<dbReference type="AlphaFoldDB" id="A0A397S4H2"/>
<dbReference type="OrthoDB" id="2415326at2759"/>
<sequence length="168" mass="19887">MSTDGVIYNGLKIAYKDYFNFLEYLHHKKLVYFNYITYKVISDDEDESTIIRIHVGDIIEIEVENEGTSYAIVKAIFLHTYNNDKTYPFYFVNWFEKVKGKNGFDTLMMCQKYKICTERERYLNIFSISLVTSMPKTHFVHQCADNCLIGGHDLSQPYLLNEFFYNVI</sequence>
<accession>A0A397S4H2</accession>
<evidence type="ECO:0008006" key="3">
    <source>
        <dbReference type="Google" id="ProtNLM"/>
    </source>
</evidence>
<gene>
    <name evidence="1" type="ORF">C1645_167101</name>
</gene>